<comment type="caution">
    <text evidence="1">The sequence shown here is derived from an EMBL/GenBank/DDBJ whole genome shotgun (WGS) entry which is preliminary data.</text>
</comment>
<dbReference type="Gene3D" id="3.30.530.20">
    <property type="match status" value="1"/>
</dbReference>
<dbReference type="Proteomes" id="UP001140562">
    <property type="component" value="Unassembled WGS sequence"/>
</dbReference>
<organism evidence="1 2">
    <name type="scientific">Didymella glomerata</name>
    <dbReference type="NCBI Taxonomy" id="749621"/>
    <lineage>
        <taxon>Eukaryota</taxon>
        <taxon>Fungi</taxon>
        <taxon>Dikarya</taxon>
        <taxon>Ascomycota</taxon>
        <taxon>Pezizomycotina</taxon>
        <taxon>Dothideomycetes</taxon>
        <taxon>Pleosporomycetidae</taxon>
        <taxon>Pleosporales</taxon>
        <taxon>Pleosporineae</taxon>
        <taxon>Didymellaceae</taxon>
        <taxon>Didymella</taxon>
    </lineage>
</organism>
<keyword evidence="2" id="KW-1185">Reference proteome</keyword>
<evidence type="ECO:0000313" key="2">
    <source>
        <dbReference type="Proteomes" id="UP001140562"/>
    </source>
</evidence>
<dbReference type="EMBL" id="JAPEUV010000007">
    <property type="protein sequence ID" value="KAJ4342214.1"/>
    <property type="molecule type" value="Genomic_DNA"/>
</dbReference>
<evidence type="ECO:0008006" key="3">
    <source>
        <dbReference type="Google" id="ProtNLM"/>
    </source>
</evidence>
<sequence>MAEVTWPPKVITTPTVPAEHGVVSVTGLGSIDAPASFVFDILLDTSTYPEWCTLVPRITVRTQPASAMPPADGAAGGVSPIIQQGTKLTLHAVMGDPGSKESPSHMIVSDVSTPSSPSSYISAADLSASPVYTADLSRVYRVAWKGDKIDFIGKNMNVERFNEVIIKGREQCEIHSWEVMGGILAHPVKWLYQKTLNRKFDEWCTGLKVYAEKRWAERQGQMGGVGVSGL</sequence>
<accession>A0A9W9C3G4</accession>
<dbReference type="InterPro" id="IPR023393">
    <property type="entry name" value="START-like_dom_sf"/>
</dbReference>
<dbReference type="AlphaFoldDB" id="A0A9W9C3G4"/>
<gene>
    <name evidence="1" type="ORF">N0V87_001199</name>
</gene>
<name>A0A9W9C3G4_9PLEO</name>
<protein>
    <recommendedName>
        <fullName evidence="3">Coenzyme Q-binding protein COQ10 START domain-containing protein</fullName>
    </recommendedName>
</protein>
<reference evidence="1" key="1">
    <citation type="submission" date="2022-10" db="EMBL/GenBank/DDBJ databases">
        <title>Tapping the CABI collections for fungal endophytes: first genome assemblies for Collariella, Neodidymelliopsis, Ascochyta clinopodiicola, Didymella pomorum, Didymosphaeria variabile, Neocosmospora piperis and Neocucurbitaria cava.</title>
        <authorList>
            <person name="Hill R."/>
        </authorList>
    </citation>
    <scope>NUCLEOTIDE SEQUENCE</scope>
    <source>
        <strain evidence="1">IMI 360193</strain>
    </source>
</reference>
<proteinExistence type="predicted"/>
<evidence type="ECO:0000313" key="1">
    <source>
        <dbReference type="EMBL" id="KAJ4342214.1"/>
    </source>
</evidence>
<dbReference type="OrthoDB" id="509124at2759"/>